<accession>A0AAQ2Y3G7</accession>
<sequence length="228" mass="25778">MKTSYSLQILFVEDNIELAQTTVEHFELEGICCDHALNGLAALELMKQTQYHVIVLDLNLPKMSGLEFSRVLREQGNDVPIIMLTAKDKLEDKLVGFESGADDYMTKPFAFEELLMRVKVLSRRRSGEVSIFKLGELTVNLTEKTVCRNDDVIKVSPTGFSILEVLLRSSPKPVSREYIIQTVWGDAQPETNSLKVHMFKLRSALDGNYEKKLIHTIKGVGFSLNEEP</sequence>
<evidence type="ECO:0000256" key="1">
    <source>
        <dbReference type="ARBA" id="ARBA00022553"/>
    </source>
</evidence>
<dbReference type="GO" id="GO:0006355">
    <property type="term" value="P:regulation of DNA-templated transcription"/>
    <property type="evidence" value="ECO:0007669"/>
    <property type="project" value="InterPro"/>
</dbReference>
<evidence type="ECO:0000256" key="6">
    <source>
        <dbReference type="PROSITE-ProRule" id="PRU00169"/>
    </source>
</evidence>
<reference evidence="10" key="1">
    <citation type="submission" date="2023-02" db="EMBL/GenBank/DDBJ databases">
        <title>Isolation, identification, and genome analysis of Vibrio campbellii in the Penaeus vannamei larvae stage.</title>
        <authorList>
            <person name="Huang T."/>
            <person name="Zhang B."/>
        </authorList>
    </citation>
    <scope>NUCLEOTIDE SEQUENCE</scope>
    <source>
        <strain evidence="10">20220413_1</strain>
    </source>
</reference>
<evidence type="ECO:0000256" key="7">
    <source>
        <dbReference type="PROSITE-ProRule" id="PRU01091"/>
    </source>
</evidence>
<dbReference type="Gene3D" id="3.40.50.2300">
    <property type="match status" value="1"/>
</dbReference>
<evidence type="ECO:0000313" key="10">
    <source>
        <dbReference type="EMBL" id="WDG11098.1"/>
    </source>
</evidence>
<dbReference type="GO" id="GO:0000156">
    <property type="term" value="F:phosphorelay response regulator activity"/>
    <property type="evidence" value="ECO:0007669"/>
    <property type="project" value="TreeGrafter"/>
</dbReference>
<dbReference type="GO" id="GO:0005829">
    <property type="term" value="C:cytosol"/>
    <property type="evidence" value="ECO:0007669"/>
    <property type="project" value="TreeGrafter"/>
</dbReference>
<keyword evidence="2" id="KW-0902">Two-component regulatory system</keyword>
<dbReference type="SMART" id="SM00448">
    <property type="entry name" value="REC"/>
    <property type="match status" value="1"/>
</dbReference>
<dbReference type="CDD" id="cd00383">
    <property type="entry name" value="trans_reg_C"/>
    <property type="match status" value="1"/>
</dbReference>
<feature type="modified residue" description="4-aspartylphosphate" evidence="6">
    <location>
        <position position="57"/>
    </location>
</feature>
<dbReference type="GO" id="GO:0000976">
    <property type="term" value="F:transcription cis-regulatory region binding"/>
    <property type="evidence" value="ECO:0007669"/>
    <property type="project" value="TreeGrafter"/>
</dbReference>
<dbReference type="EMBL" id="CP117989">
    <property type="protein sequence ID" value="WDG11098.1"/>
    <property type="molecule type" value="Genomic_DNA"/>
</dbReference>
<dbReference type="PROSITE" id="PS51755">
    <property type="entry name" value="OMPR_PHOB"/>
    <property type="match status" value="1"/>
</dbReference>
<dbReference type="InterPro" id="IPR001789">
    <property type="entry name" value="Sig_transdc_resp-reg_receiver"/>
</dbReference>
<evidence type="ECO:0000259" key="8">
    <source>
        <dbReference type="PROSITE" id="PS50110"/>
    </source>
</evidence>
<evidence type="ECO:0000256" key="5">
    <source>
        <dbReference type="ARBA" id="ARBA00023163"/>
    </source>
</evidence>
<dbReference type="PANTHER" id="PTHR48111">
    <property type="entry name" value="REGULATOR OF RPOS"/>
    <property type="match status" value="1"/>
</dbReference>
<organism evidence="10 11">
    <name type="scientific">Vibrio campbellii</name>
    <dbReference type="NCBI Taxonomy" id="680"/>
    <lineage>
        <taxon>Bacteria</taxon>
        <taxon>Pseudomonadati</taxon>
        <taxon>Pseudomonadota</taxon>
        <taxon>Gammaproteobacteria</taxon>
        <taxon>Vibrionales</taxon>
        <taxon>Vibrionaceae</taxon>
        <taxon>Vibrio</taxon>
    </lineage>
</organism>
<dbReference type="SUPFAM" id="SSF46894">
    <property type="entry name" value="C-terminal effector domain of the bipartite response regulators"/>
    <property type="match status" value="1"/>
</dbReference>
<dbReference type="AlphaFoldDB" id="A0AAQ2Y3G7"/>
<dbReference type="PANTHER" id="PTHR48111:SF22">
    <property type="entry name" value="REGULATOR OF RPOS"/>
    <property type="match status" value="1"/>
</dbReference>
<dbReference type="Proteomes" id="UP001219537">
    <property type="component" value="Chromosome 2"/>
</dbReference>
<dbReference type="SUPFAM" id="SSF52172">
    <property type="entry name" value="CheY-like"/>
    <property type="match status" value="1"/>
</dbReference>
<evidence type="ECO:0000313" key="11">
    <source>
        <dbReference type="Proteomes" id="UP001219537"/>
    </source>
</evidence>
<dbReference type="Gene3D" id="1.10.10.10">
    <property type="entry name" value="Winged helix-like DNA-binding domain superfamily/Winged helix DNA-binding domain"/>
    <property type="match status" value="1"/>
</dbReference>
<dbReference type="Pfam" id="PF00486">
    <property type="entry name" value="Trans_reg_C"/>
    <property type="match status" value="1"/>
</dbReference>
<dbReference type="InterPro" id="IPR011006">
    <property type="entry name" value="CheY-like_superfamily"/>
</dbReference>
<feature type="domain" description="OmpR/PhoB-type" evidence="9">
    <location>
        <begin position="129"/>
        <end position="226"/>
    </location>
</feature>
<protein>
    <submittedName>
        <fullName evidence="10">Response regulator transcription factor</fullName>
    </submittedName>
</protein>
<dbReference type="InterPro" id="IPR039420">
    <property type="entry name" value="WalR-like"/>
</dbReference>
<dbReference type="RefSeq" id="WP_274291760.1">
    <property type="nucleotide sequence ID" value="NZ_CP117989.1"/>
</dbReference>
<keyword evidence="4 7" id="KW-0238">DNA-binding</keyword>
<dbReference type="Gene3D" id="6.10.250.690">
    <property type="match status" value="1"/>
</dbReference>
<keyword evidence="1 6" id="KW-0597">Phosphoprotein</keyword>
<evidence type="ECO:0000259" key="9">
    <source>
        <dbReference type="PROSITE" id="PS51755"/>
    </source>
</evidence>
<evidence type="ECO:0000256" key="4">
    <source>
        <dbReference type="ARBA" id="ARBA00023125"/>
    </source>
</evidence>
<feature type="DNA-binding region" description="OmpR/PhoB-type" evidence="7">
    <location>
        <begin position="129"/>
        <end position="226"/>
    </location>
</feature>
<dbReference type="Pfam" id="PF00072">
    <property type="entry name" value="Response_reg"/>
    <property type="match status" value="1"/>
</dbReference>
<proteinExistence type="predicted"/>
<dbReference type="PROSITE" id="PS50110">
    <property type="entry name" value="RESPONSE_REGULATORY"/>
    <property type="match status" value="1"/>
</dbReference>
<evidence type="ECO:0000256" key="2">
    <source>
        <dbReference type="ARBA" id="ARBA00023012"/>
    </source>
</evidence>
<dbReference type="GO" id="GO:0032993">
    <property type="term" value="C:protein-DNA complex"/>
    <property type="evidence" value="ECO:0007669"/>
    <property type="project" value="TreeGrafter"/>
</dbReference>
<dbReference type="InterPro" id="IPR001867">
    <property type="entry name" value="OmpR/PhoB-type_DNA-bd"/>
</dbReference>
<dbReference type="InterPro" id="IPR016032">
    <property type="entry name" value="Sig_transdc_resp-reg_C-effctor"/>
</dbReference>
<dbReference type="CDD" id="cd17624">
    <property type="entry name" value="REC_OmpR_PmrA-like"/>
    <property type="match status" value="1"/>
</dbReference>
<name>A0AAQ2Y3G7_9VIBR</name>
<feature type="domain" description="Response regulatory" evidence="8">
    <location>
        <begin position="8"/>
        <end position="122"/>
    </location>
</feature>
<evidence type="ECO:0000256" key="3">
    <source>
        <dbReference type="ARBA" id="ARBA00023015"/>
    </source>
</evidence>
<keyword evidence="5" id="KW-0804">Transcription</keyword>
<keyword evidence="3" id="KW-0805">Transcription regulation</keyword>
<dbReference type="InterPro" id="IPR036388">
    <property type="entry name" value="WH-like_DNA-bd_sf"/>
</dbReference>
<dbReference type="SMART" id="SM00862">
    <property type="entry name" value="Trans_reg_C"/>
    <property type="match status" value="1"/>
</dbReference>
<gene>
    <name evidence="10" type="ORF">PUN50_17680</name>
</gene>